<comment type="caution">
    <text evidence="1">The sequence shown here is derived from an EMBL/GenBank/DDBJ whole genome shotgun (WGS) entry which is preliminary data.</text>
</comment>
<gene>
    <name evidence="1" type="ORF">L1987_63663</name>
</gene>
<reference evidence="2" key="1">
    <citation type="journal article" date="2022" name="Mol. Ecol. Resour.">
        <title>The genomes of chicory, endive, great burdock and yacon provide insights into Asteraceae palaeo-polyploidization history and plant inulin production.</title>
        <authorList>
            <person name="Fan W."/>
            <person name="Wang S."/>
            <person name="Wang H."/>
            <person name="Wang A."/>
            <person name="Jiang F."/>
            <person name="Liu H."/>
            <person name="Zhao H."/>
            <person name="Xu D."/>
            <person name="Zhang Y."/>
        </authorList>
    </citation>
    <scope>NUCLEOTIDE SEQUENCE [LARGE SCALE GENOMIC DNA]</scope>
    <source>
        <strain evidence="2">cv. Yunnan</strain>
    </source>
</reference>
<name>A0ACB9CDU4_9ASTR</name>
<keyword evidence="2" id="KW-1185">Reference proteome</keyword>
<dbReference type="EMBL" id="CM042038">
    <property type="protein sequence ID" value="KAI3732458.1"/>
    <property type="molecule type" value="Genomic_DNA"/>
</dbReference>
<sequence length="68" mass="7399">MVESRRSSSLLKQTLLSPCSSPIRTGKRSKVVEHIEAEPKVRSKKDSGDCEDVNGASDLDKSPVVQVC</sequence>
<accession>A0ACB9CDU4</accession>
<protein>
    <submittedName>
        <fullName evidence="1">Uncharacterized protein</fullName>
    </submittedName>
</protein>
<dbReference type="Proteomes" id="UP001056120">
    <property type="component" value="Linkage Group LG21"/>
</dbReference>
<evidence type="ECO:0000313" key="2">
    <source>
        <dbReference type="Proteomes" id="UP001056120"/>
    </source>
</evidence>
<organism evidence="1 2">
    <name type="scientific">Smallanthus sonchifolius</name>
    <dbReference type="NCBI Taxonomy" id="185202"/>
    <lineage>
        <taxon>Eukaryota</taxon>
        <taxon>Viridiplantae</taxon>
        <taxon>Streptophyta</taxon>
        <taxon>Embryophyta</taxon>
        <taxon>Tracheophyta</taxon>
        <taxon>Spermatophyta</taxon>
        <taxon>Magnoliopsida</taxon>
        <taxon>eudicotyledons</taxon>
        <taxon>Gunneridae</taxon>
        <taxon>Pentapetalae</taxon>
        <taxon>asterids</taxon>
        <taxon>campanulids</taxon>
        <taxon>Asterales</taxon>
        <taxon>Asteraceae</taxon>
        <taxon>Asteroideae</taxon>
        <taxon>Heliantheae alliance</taxon>
        <taxon>Millerieae</taxon>
        <taxon>Smallanthus</taxon>
    </lineage>
</organism>
<reference evidence="1 2" key="2">
    <citation type="journal article" date="2022" name="Mol. Ecol. Resour.">
        <title>The genomes of chicory, endive, great burdock and yacon provide insights into Asteraceae paleo-polyploidization history and plant inulin production.</title>
        <authorList>
            <person name="Fan W."/>
            <person name="Wang S."/>
            <person name="Wang H."/>
            <person name="Wang A."/>
            <person name="Jiang F."/>
            <person name="Liu H."/>
            <person name="Zhao H."/>
            <person name="Xu D."/>
            <person name="Zhang Y."/>
        </authorList>
    </citation>
    <scope>NUCLEOTIDE SEQUENCE [LARGE SCALE GENOMIC DNA]</scope>
    <source>
        <strain evidence="2">cv. Yunnan</strain>
        <tissue evidence="1">Leaves</tissue>
    </source>
</reference>
<proteinExistence type="predicted"/>
<evidence type="ECO:0000313" key="1">
    <source>
        <dbReference type="EMBL" id="KAI3732458.1"/>
    </source>
</evidence>